<keyword evidence="3" id="KW-1185">Reference proteome</keyword>
<feature type="region of interest" description="Disordered" evidence="1">
    <location>
        <begin position="35"/>
        <end position="82"/>
    </location>
</feature>
<comment type="caution">
    <text evidence="2">The sequence shown here is derived from an EMBL/GenBank/DDBJ whole genome shotgun (WGS) entry which is preliminary data.</text>
</comment>
<gene>
    <name evidence="2" type="ORF">Tco_0924180</name>
</gene>
<dbReference type="EMBL" id="BQNB010014906">
    <property type="protein sequence ID" value="GJT33761.1"/>
    <property type="molecule type" value="Genomic_DNA"/>
</dbReference>
<name>A0ABQ5D365_9ASTR</name>
<evidence type="ECO:0000313" key="3">
    <source>
        <dbReference type="Proteomes" id="UP001151760"/>
    </source>
</evidence>
<organism evidence="2 3">
    <name type="scientific">Tanacetum coccineum</name>
    <dbReference type="NCBI Taxonomy" id="301880"/>
    <lineage>
        <taxon>Eukaryota</taxon>
        <taxon>Viridiplantae</taxon>
        <taxon>Streptophyta</taxon>
        <taxon>Embryophyta</taxon>
        <taxon>Tracheophyta</taxon>
        <taxon>Spermatophyta</taxon>
        <taxon>Magnoliopsida</taxon>
        <taxon>eudicotyledons</taxon>
        <taxon>Gunneridae</taxon>
        <taxon>Pentapetalae</taxon>
        <taxon>asterids</taxon>
        <taxon>campanulids</taxon>
        <taxon>Asterales</taxon>
        <taxon>Asteraceae</taxon>
        <taxon>Asteroideae</taxon>
        <taxon>Anthemideae</taxon>
        <taxon>Anthemidinae</taxon>
        <taxon>Tanacetum</taxon>
    </lineage>
</organism>
<protein>
    <submittedName>
        <fullName evidence="2">Uncharacterized protein</fullName>
    </submittedName>
</protein>
<accession>A0ABQ5D365</accession>
<sequence length="82" mass="9384">MEPVNSQHVLLQQPSKPRFMKEPVYVVSTEMIDEGKEHAKTEDPHEDVGKLEKDGDKAMNEENERKAGDDKTFCNKPKAMKI</sequence>
<reference evidence="2" key="2">
    <citation type="submission" date="2022-01" db="EMBL/GenBank/DDBJ databases">
        <authorList>
            <person name="Yamashiro T."/>
            <person name="Shiraishi A."/>
            <person name="Satake H."/>
            <person name="Nakayama K."/>
        </authorList>
    </citation>
    <scope>NUCLEOTIDE SEQUENCE</scope>
</reference>
<evidence type="ECO:0000313" key="2">
    <source>
        <dbReference type="EMBL" id="GJT33761.1"/>
    </source>
</evidence>
<proteinExistence type="predicted"/>
<reference evidence="2" key="1">
    <citation type="journal article" date="2022" name="Int. J. Mol. Sci.">
        <title>Draft Genome of Tanacetum Coccineum: Genomic Comparison of Closely Related Tanacetum-Family Plants.</title>
        <authorList>
            <person name="Yamashiro T."/>
            <person name="Shiraishi A."/>
            <person name="Nakayama K."/>
            <person name="Satake H."/>
        </authorList>
    </citation>
    <scope>NUCLEOTIDE SEQUENCE</scope>
</reference>
<feature type="compositionally biased region" description="Basic and acidic residues" evidence="1">
    <location>
        <begin position="35"/>
        <end position="73"/>
    </location>
</feature>
<evidence type="ECO:0000256" key="1">
    <source>
        <dbReference type="SAM" id="MobiDB-lite"/>
    </source>
</evidence>
<dbReference type="Proteomes" id="UP001151760">
    <property type="component" value="Unassembled WGS sequence"/>
</dbReference>